<dbReference type="PANTHER" id="PTHR32057:SF14">
    <property type="entry name" value="PROTEIN ADENYLYLTRANSFERASE SELO, MITOCHONDRIAL"/>
    <property type="match status" value="1"/>
</dbReference>
<keyword evidence="3" id="KW-0808">Transferase</keyword>
<dbReference type="NCBIfam" id="NF000658">
    <property type="entry name" value="PRK00029.1"/>
    <property type="match status" value="1"/>
</dbReference>
<dbReference type="AlphaFoldDB" id="A0A3B1BZI8"/>
<proteinExistence type="inferred from homology"/>
<keyword evidence="5" id="KW-0479">Metal-binding</keyword>
<evidence type="ECO:0000256" key="4">
    <source>
        <dbReference type="ARBA" id="ARBA00022695"/>
    </source>
</evidence>
<dbReference type="PANTHER" id="PTHR32057">
    <property type="entry name" value="PROTEIN ADENYLYLTRANSFERASE SELO, MITOCHONDRIAL"/>
    <property type="match status" value="1"/>
</dbReference>
<evidence type="ECO:0000256" key="6">
    <source>
        <dbReference type="ARBA" id="ARBA00022741"/>
    </source>
</evidence>
<reference evidence="9" key="1">
    <citation type="submission" date="2018-06" db="EMBL/GenBank/DDBJ databases">
        <authorList>
            <person name="Zhirakovskaya E."/>
        </authorList>
    </citation>
    <scope>NUCLEOTIDE SEQUENCE</scope>
</reference>
<evidence type="ECO:0000256" key="8">
    <source>
        <dbReference type="ARBA" id="ARBA00022842"/>
    </source>
</evidence>
<keyword evidence="7" id="KW-0067">ATP-binding</keyword>
<dbReference type="HAMAP" id="MF_00692">
    <property type="entry name" value="SelO"/>
    <property type="match status" value="1"/>
</dbReference>
<evidence type="ECO:0000313" key="9">
    <source>
        <dbReference type="EMBL" id="VAX10057.1"/>
    </source>
</evidence>
<gene>
    <name evidence="9" type="ORF">MNBD_GAMMA25-1740</name>
</gene>
<name>A0A3B1BZI8_9ZZZZ</name>
<sequence>MKSISFKNRYIKLGKEFAVKTKPEPVKNPQLIKFNQQLAEELGLSETALNPANTLSESTAIFAGNLNPDGAEPVAMAYAGHQFGQFNPQLGDGRAILLGEIITPSGAHVDMQLKGSGQTCFSRNGDGRAALGPVLREYLLSEAMAKLGVPTTRALAAVSSGEEVARQQLLPGGIITRMASSFIRVGTFQYFSSRENISAIKKLADFVIERNYPTVKSEPDSYCLLLKLIVERQAALLAQWMQIGFIHGVMNTDNMSIAAETIDYGPCAFMDHFNHQQVYSSIDRNGRYAYHNQPSIGLWNLTRLAESLLPLLAGTSDLAVKQAENILNDYADLYQQSWLAGMREKLGLSTKRNNDRELIEELLNIMHQNRADFTLSFYYLSQLFISFTEQDRLLHSLFKDVEAIKDWLLKWRKRLNQEPVRDEVRQAKMQSVNPVYIPRNHLIEAAIRAAEDAADFTPFHDLYDVLQKPFELQAGKEKYRLVPKPNEVVEHTFCGT</sequence>
<organism evidence="9">
    <name type="scientific">hydrothermal vent metagenome</name>
    <dbReference type="NCBI Taxonomy" id="652676"/>
    <lineage>
        <taxon>unclassified sequences</taxon>
        <taxon>metagenomes</taxon>
        <taxon>ecological metagenomes</taxon>
    </lineage>
</organism>
<comment type="similarity">
    <text evidence="2">Belongs to the SELO family.</text>
</comment>
<keyword evidence="4" id="KW-0548">Nucleotidyltransferase</keyword>
<dbReference type="GO" id="GO:0070733">
    <property type="term" value="F:AMPylase activity"/>
    <property type="evidence" value="ECO:0007669"/>
    <property type="project" value="TreeGrafter"/>
</dbReference>
<dbReference type="GO" id="GO:0046872">
    <property type="term" value="F:metal ion binding"/>
    <property type="evidence" value="ECO:0007669"/>
    <property type="project" value="UniProtKB-KW"/>
</dbReference>
<dbReference type="EMBL" id="UOFY01000045">
    <property type="protein sequence ID" value="VAX10057.1"/>
    <property type="molecule type" value="Genomic_DNA"/>
</dbReference>
<evidence type="ECO:0000256" key="3">
    <source>
        <dbReference type="ARBA" id="ARBA00022679"/>
    </source>
</evidence>
<accession>A0A3B1BZI8</accession>
<evidence type="ECO:0000256" key="1">
    <source>
        <dbReference type="ARBA" id="ARBA00001946"/>
    </source>
</evidence>
<evidence type="ECO:0000256" key="7">
    <source>
        <dbReference type="ARBA" id="ARBA00022840"/>
    </source>
</evidence>
<comment type="cofactor">
    <cofactor evidence="1">
        <name>Mg(2+)</name>
        <dbReference type="ChEBI" id="CHEBI:18420"/>
    </cofactor>
</comment>
<evidence type="ECO:0000256" key="2">
    <source>
        <dbReference type="ARBA" id="ARBA00009747"/>
    </source>
</evidence>
<protein>
    <submittedName>
        <fullName evidence="9">UPF0061 protein YdiU</fullName>
    </submittedName>
</protein>
<keyword evidence="8" id="KW-0460">Magnesium</keyword>
<evidence type="ECO:0000256" key="5">
    <source>
        <dbReference type="ARBA" id="ARBA00022723"/>
    </source>
</evidence>
<keyword evidence="6" id="KW-0547">Nucleotide-binding</keyword>
<dbReference type="Pfam" id="PF02696">
    <property type="entry name" value="SelO"/>
    <property type="match status" value="1"/>
</dbReference>
<dbReference type="InterPro" id="IPR003846">
    <property type="entry name" value="SelO"/>
</dbReference>
<dbReference type="GO" id="GO:0005524">
    <property type="term" value="F:ATP binding"/>
    <property type="evidence" value="ECO:0007669"/>
    <property type="project" value="UniProtKB-KW"/>
</dbReference>